<accession>A0AAZ3QQC7</accession>
<organism evidence="3 4">
    <name type="scientific">Oncorhynchus tshawytscha</name>
    <name type="common">Chinook salmon</name>
    <name type="synonym">Salmo tshawytscha</name>
    <dbReference type="NCBI Taxonomy" id="74940"/>
    <lineage>
        <taxon>Eukaryota</taxon>
        <taxon>Metazoa</taxon>
        <taxon>Chordata</taxon>
        <taxon>Craniata</taxon>
        <taxon>Vertebrata</taxon>
        <taxon>Euteleostomi</taxon>
        <taxon>Actinopterygii</taxon>
        <taxon>Neopterygii</taxon>
        <taxon>Teleostei</taxon>
        <taxon>Protacanthopterygii</taxon>
        <taxon>Salmoniformes</taxon>
        <taxon>Salmonidae</taxon>
        <taxon>Salmoninae</taxon>
        <taxon>Oncorhynchus</taxon>
    </lineage>
</organism>
<dbReference type="Proteomes" id="UP000694402">
    <property type="component" value="Unassembled WGS sequence"/>
</dbReference>
<dbReference type="InterPro" id="IPR016197">
    <property type="entry name" value="Chromo-like_dom_sf"/>
</dbReference>
<dbReference type="InterPro" id="IPR023780">
    <property type="entry name" value="Chromo_domain"/>
</dbReference>
<dbReference type="Pfam" id="PF00385">
    <property type="entry name" value="Chromo"/>
    <property type="match status" value="1"/>
</dbReference>
<gene>
    <name evidence="3" type="primary">ALKBH7</name>
</gene>
<dbReference type="Ensembl" id="ENSOTST00005145393.1">
    <property type="protein sequence ID" value="ENSOTSP00005130813.1"/>
    <property type="gene ID" value="ENSOTSG00005060445.1"/>
</dbReference>
<feature type="domain" description="Chromo" evidence="2">
    <location>
        <begin position="114"/>
        <end position="172"/>
    </location>
</feature>
<dbReference type="GO" id="GO:0005634">
    <property type="term" value="C:nucleus"/>
    <property type="evidence" value="ECO:0007669"/>
    <property type="project" value="UniProtKB-SubCell"/>
</dbReference>
<dbReference type="Gene3D" id="2.40.50.40">
    <property type="match status" value="1"/>
</dbReference>
<proteinExistence type="predicted"/>
<dbReference type="SMART" id="SM00298">
    <property type="entry name" value="CHROMO"/>
    <property type="match status" value="1"/>
</dbReference>
<evidence type="ECO:0000313" key="4">
    <source>
        <dbReference type="Proteomes" id="UP000694402"/>
    </source>
</evidence>
<protein>
    <recommendedName>
        <fullName evidence="2">Chromo domain-containing protein</fullName>
    </recommendedName>
</protein>
<keyword evidence="4" id="KW-1185">Reference proteome</keyword>
<evidence type="ECO:0000259" key="2">
    <source>
        <dbReference type="PROSITE" id="PS50013"/>
    </source>
</evidence>
<reference evidence="3" key="3">
    <citation type="submission" date="2025-09" db="UniProtKB">
        <authorList>
            <consortium name="Ensembl"/>
        </authorList>
    </citation>
    <scope>IDENTIFICATION</scope>
</reference>
<sequence>MFTSSGPCCARKPGQTVTAMRPRCSHRGTGSGSLPRTCPSACPARKLGLQFVGPFKVLRRVNEVCYRLQLPPDYHINPSFHVSLLRPVVVGPFQDSEVREVPPPPLDIEGAPAYSVRSILDSRHRARGLQYLVEWEGYGSKERCWVTVENVLDPSMLREFHRLRPDRPAPRLLGCPRGRRWRAAGAARQGQGGGGVLSRLPPKSAPLLVQAALGSRHRRSSSHHRSIFHFPSVLSCFSSHLVSIPSIT</sequence>
<evidence type="ECO:0000256" key="1">
    <source>
        <dbReference type="ARBA" id="ARBA00004123"/>
    </source>
</evidence>
<reference evidence="4" key="1">
    <citation type="journal article" date="2018" name="PLoS ONE">
        <title>Chinook salmon (Oncorhynchus tshawytscha) genome and transcriptome.</title>
        <authorList>
            <person name="Christensen K.A."/>
            <person name="Leong J.S."/>
            <person name="Sakhrani D."/>
            <person name="Biagi C.A."/>
            <person name="Minkley D.R."/>
            <person name="Withler R.E."/>
            <person name="Rondeau E.B."/>
            <person name="Koop B.F."/>
            <person name="Devlin R.H."/>
        </authorList>
    </citation>
    <scope>NUCLEOTIDE SEQUENCE [LARGE SCALE GENOMIC DNA]</scope>
</reference>
<dbReference type="SUPFAM" id="SSF54160">
    <property type="entry name" value="Chromo domain-like"/>
    <property type="match status" value="1"/>
</dbReference>
<dbReference type="InterPro" id="IPR056924">
    <property type="entry name" value="SH3_Tf2-1"/>
</dbReference>
<name>A0AAZ3QQC7_ONCTS</name>
<evidence type="ECO:0000313" key="3">
    <source>
        <dbReference type="Ensembl" id="ENSOTSP00005130813.1"/>
    </source>
</evidence>
<dbReference type="PROSITE" id="PS50013">
    <property type="entry name" value="CHROMO_2"/>
    <property type="match status" value="1"/>
</dbReference>
<comment type="subcellular location">
    <subcellularLocation>
        <location evidence="1">Nucleus</location>
    </subcellularLocation>
</comment>
<dbReference type="InterPro" id="IPR000953">
    <property type="entry name" value="Chromo/chromo_shadow_dom"/>
</dbReference>
<dbReference type="GeneTree" id="ENSGT01060000248850"/>
<dbReference type="AlphaFoldDB" id="A0AAZ3QQC7"/>
<reference evidence="3" key="2">
    <citation type="submission" date="2025-08" db="UniProtKB">
        <authorList>
            <consortium name="Ensembl"/>
        </authorList>
    </citation>
    <scope>IDENTIFICATION</scope>
</reference>
<dbReference type="Pfam" id="PF24626">
    <property type="entry name" value="SH3_Tf2-1"/>
    <property type="match status" value="1"/>
</dbReference>